<dbReference type="GO" id="GO:0005524">
    <property type="term" value="F:ATP binding"/>
    <property type="evidence" value="ECO:0007669"/>
    <property type="project" value="UniProtKB-KW"/>
</dbReference>
<reference evidence="10 11" key="1">
    <citation type="submission" date="2015-09" db="EMBL/GenBank/DDBJ databases">
        <authorList>
            <consortium name="Pathogen Informatics"/>
        </authorList>
    </citation>
    <scope>NUCLEOTIDE SEQUENCE [LARGE SCALE GENOMIC DNA]</scope>
    <source>
        <strain evidence="10 11">2789STDY5608849</strain>
    </source>
</reference>
<dbReference type="Gene3D" id="1.20.1560.10">
    <property type="entry name" value="ABC transporter type 1, transmembrane domain"/>
    <property type="match status" value="1"/>
</dbReference>
<dbReference type="SMART" id="SM00382">
    <property type="entry name" value="AAA"/>
    <property type="match status" value="1"/>
</dbReference>
<dbReference type="RefSeq" id="WP_055227834.1">
    <property type="nucleotide sequence ID" value="NZ_CYYV01000008.1"/>
</dbReference>
<keyword evidence="5 7" id="KW-1133">Transmembrane helix</keyword>
<evidence type="ECO:0000256" key="6">
    <source>
        <dbReference type="ARBA" id="ARBA00023136"/>
    </source>
</evidence>
<dbReference type="Pfam" id="PF00664">
    <property type="entry name" value="ABC_membrane"/>
    <property type="match status" value="1"/>
</dbReference>
<evidence type="ECO:0000256" key="5">
    <source>
        <dbReference type="ARBA" id="ARBA00022989"/>
    </source>
</evidence>
<evidence type="ECO:0000256" key="7">
    <source>
        <dbReference type="SAM" id="Phobius"/>
    </source>
</evidence>
<dbReference type="PANTHER" id="PTHR43394">
    <property type="entry name" value="ATP-DEPENDENT PERMEASE MDL1, MITOCHONDRIAL"/>
    <property type="match status" value="1"/>
</dbReference>
<feature type="transmembrane region" description="Helical" evidence="7">
    <location>
        <begin position="275"/>
        <end position="297"/>
    </location>
</feature>
<feature type="domain" description="ABC transporter" evidence="8">
    <location>
        <begin position="368"/>
        <end position="595"/>
    </location>
</feature>
<dbReference type="Proteomes" id="UP000095706">
    <property type="component" value="Unassembled WGS sequence"/>
</dbReference>
<dbReference type="SUPFAM" id="SSF90123">
    <property type="entry name" value="ABC transporter transmembrane region"/>
    <property type="match status" value="1"/>
</dbReference>
<feature type="domain" description="ABC transmembrane type-1" evidence="9">
    <location>
        <begin position="51"/>
        <end position="332"/>
    </location>
</feature>
<keyword evidence="4 10" id="KW-0067">ATP-binding</keyword>
<keyword evidence="6 7" id="KW-0472">Membrane</keyword>
<evidence type="ECO:0000256" key="2">
    <source>
        <dbReference type="ARBA" id="ARBA00022692"/>
    </source>
</evidence>
<dbReference type="EC" id="3.6.3.44" evidence="10"/>
<protein>
    <submittedName>
        <fullName evidence="10">Multidrug resistance ABC transporter ATP-binding and permease protein</fullName>
        <ecNumber evidence="10">3.6.3.44</ecNumber>
    </submittedName>
</protein>
<sequence>MQEESKEKSKDAPFESLRILSERWKNGTFSEIIDDWKWIFGYSARYKGAIVFYTILGILSTSLGLVGSVAGKYLIDIITGYQIQKLLLLLCIMIGSTVFSLGFESVINRISTKLGIAINNDIQADIFDKIVDADWLEISKYANGDVLNRFNGDIGTVSGNAISWLPTIIIAVYRFIATFFVILHYDWVMALIAFLSAPFLLLMSRFMIRRQREYSKEVREMSSNLMSFEVEAFYNFDTIKSFGIAPYYSKKMRWWQGLFKDISLKYNLFTIKTNIVMSILGSAVEFTAFGYCLFRLWTHDITYGTMTLFLQQRSNLSGAFGNVISIIPSFLNSSVSAHRIRELVELPKEVHIPESAKLDPLAKDGFRVQMHGVEFSYIEGNKVITKSEFQAAPGEIVALVGPSGEGKTTMIRLILGLIRPQEGETVIIASNGKTVPMNAETRHLFAYVPQGNTILSGTIAENMRMVKEDATDEEIIEALKISCAWDFVQHLPDTINSRVGERGRGFSEGQSQRLAIARAVLRDAPVLLLDEATSALDVTTERNVLRNIIRQRPNKTCIVTTHRPSVLGLCQRVYRVMNGTVAELDGAEGAKMVEDF</sequence>
<evidence type="ECO:0000256" key="1">
    <source>
        <dbReference type="ARBA" id="ARBA00004651"/>
    </source>
</evidence>
<keyword evidence="10" id="KW-0378">Hydrolase</keyword>
<evidence type="ECO:0000313" key="10">
    <source>
        <dbReference type="EMBL" id="CUO38579.1"/>
    </source>
</evidence>
<dbReference type="EMBL" id="CYYV01000008">
    <property type="protein sequence ID" value="CUO38579.1"/>
    <property type="molecule type" value="Genomic_DNA"/>
</dbReference>
<evidence type="ECO:0000259" key="9">
    <source>
        <dbReference type="PROSITE" id="PS50929"/>
    </source>
</evidence>
<dbReference type="PROSITE" id="PS50893">
    <property type="entry name" value="ABC_TRANSPORTER_2"/>
    <property type="match status" value="1"/>
</dbReference>
<evidence type="ECO:0000256" key="3">
    <source>
        <dbReference type="ARBA" id="ARBA00022741"/>
    </source>
</evidence>
<dbReference type="InterPro" id="IPR036640">
    <property type="entry name" value="ABC1_TM_sf"/>
</dbReference>
<proteinExistence type="predicted"/>
<accession>A0A174EQ26</accession>
<evidence type="ECO:0000256" key="4">
    <source>
        <dbReference type="ARBA" id="ARBA00022840"/>
    </source>
</evidence>
<dbReference type="PROSITE" id="PS50929">
    <property type="entry name" value="ABC_TM1F"/>
    <property type="match status" value="1"/>
</dbReference>
<evidence type="ECO:0000313" key="11">
    <source>
        <dbReference type="Proteomes" id="UP000095706"/>
    </source>
</evidence>
<dbReference type="Pfam" id="PF00005">
    <property type="entry name" value="ABC_tran"/>
    <property type="match status" value="1"/>
</dbReference>
<keyword evidence="3" id="KW-0547">Nucleotide-binding</keyword>
<gene>
    <name evidence="10" type="primary">lmrA</name>
    <name evidence="10" type="ORF">ERS852406_01858</name>
</gene>
<evidence type="ECO:0000259" key="8">
    <source>
        <dbReference type="PROSITE" id="PS50893"/>
    </source>
</evidence>
<name>A0A174EQ26_9FIRM</name>
<dbReference type="InterPro" id="IPR011527">
    <property type="entry name" value="ABC1_TM_dom"/>
</dbReference>
<feature type="transmembrane region" description="Helical" evidence="7">
    <location>
        <begin position="188"/>
        <end position="208"/>
    </location>
</feature>
<feature type="transmembrane region" description="Helical" evidence="7">
    <location>
        <begin position="87"/>
        <end position="107"/>
    </location>
</feature>
<dbReference type="PANTHER" id="PTHR43394:SF1">
    <property type="entry name" value="ATP-BINDING CASSETTE SUB-FAMILY B MEMBER 10, MITOCHONDRIAL"/>
    <property type="match status" value="1"/>
</dbReference>
<organism evidence="10 11">
    <name type="scientific">Fusicatenibacter saccharivorans</name>
    <dbReference type="NCBI Taxonomy" id="1150298"/>
    <lineage>
        <taxon>Bacteria</taxon>
        <taxon>Bacillati</taxon>
        <taxon>Bacillota</taxon>
        <taxon>Clostridia</taxon>
        <taxon>Lachnospirales</taxon>
        <taxon>Lachnospiraceae</taxon>
        <taxon>Fusicatenibacter</taxon>
    </lineage>
</organism>
<dbReference type="CDD" id="cd07346">
    <property type="entry name" value="ABC_6TM_exporters"/>
    <property type="match status" value="1"/>
</dbReference>
<feature type="transmembrane region" description="Helical" evidence="7">
    <location>
        <begin position="50"/>
        <end position="75"/>
    </location>
</feature>
<dbReference type="InterPro" id="IPR003439">
    <property type="entry name" value="ABC_transporter-like_ATP-bd"/>
</dbReference>
<dbReference type="Gene3D" id="3.40.50.300">
    <property type="entry name" value="P-loop containing nucleotide triphosphate hydrolases"/>
    <property type="match status" value="1"/>
</dbReference>
<dbReference type="InterPro" id="IPR027417">
    <property type="entry name" value="P-loop_NTPase"/>
</dbReference>
<comment type="subcellular location">
    <subcellularLocation>
        <location evidence="1">Cell membrane</location>
        <topology evidence="1">Multi-pass membrane protein</topology>
    </subcellularLocation>
</comment>
<feature type="transmembrane region" description="Helical" evidence="7">
    <location>
        <begin position="161"/>
        <end position="182"/>
    </location>
</feature>
<dbReference type="InterPro" id="IPR003593">
    <property type="entry name" value="AAA+_ATPase"/>
</dbReference>
<dbReference type="AlphaFoldDB" id="A0A174EQ26"/>
<dbReference type="SUPFAM" id="SSF52540">
    <property type="entry name" value="P-loop containing nucleoside triphosphate hydrolases"/>
    <property type="match status" value="1"/>
</dbReference>
<dbReference type="InterPro" id="IPR039421">
    <property type="entry name" value="Type_1_exporter"/>
</dbReference>
<keyword evidence="2 7" id="KW-0812">Transmembrane</keyword>
<dbReference type="GO" id="GO:0015421">
    <property type="term" value="F:ABC-type oligopeptide transporter activity"/>
    <property type="evidence" value="ECO:0007669"/>
    <property type="project" value="TreeGrafter"/>
</dbReference>
<dbReference type="GO" id="GO:0016887">
    <property type="term" value="F:ATP hydrolysis activity"/>
    <property type="evidence" value="ECO:0007669"/>
    <property type="project" value="InterPro"/>
</dbReference>
<dbReference type="GO" id="GO:0005886">
    <property type="term" value="C:plasma membrane"/>
    <property type="evidence" value="ECO:0007669"/>
    <property type="project" value="UniProtKB-SubCell"/>
</dbReference>